<name>U3UAM3_9BURK</name>
<dbReference type="Pfam" id="PF03466">
    <property type="entry name" value="LysR_substrate"/>
    <property type="match status" value="1"/>
</dbReference>
<dbReference type="EMBL" id="CAFE01000103">
    <property type="protein sequence ID" value="CCD37479.1"/>
    <property type="molecule type" value="Genomic_DNA"/>
</dbReference>
<dbReference type="AlphaFoldDB" id="U3UAM3"/>
<dbReference type="Gene3D" id="3.40.190.290">
    <property type="match status" value="1"/>
</dbReference>
<dbReference type="InterPro" id="IPR005119">
    <property type="entry name" value="LysR_subst-bd"/>
</dbReference>
<comment type="caution">
    <text evidence="2">The sequence shown here is derived from an EMBL/GenBank/DDBJ whole genome shotgun (WGS) entry which is preliminary data.</text>
</comment>
<dbReference type="InterPro" id="IPR050950">
    <property type="entry name" value="HTH-type_LysR_regulators"/>
</dbReference>
<keyword evidence="3" id="KW-1185">Reference proteome</keyword>
<reference evidence="2 3" key="2">
    <citation type="submission" date="2011-10" db="EMBL/GenBank/DDBJ databases">
        <title>Draft genome sequence of Candidatus Burkholderia kirkii.</title>
        <authorList>
            <person name="Carlier A.L."/>
            <person name="Eberl L."/>
        </authorList>
    </citation>
    <scope>NUCLEOTIDE SEQUENCE [LARGE SCALE GENOMIC DNA]</scope>
    <source>
        <strain evidence="2 3">UZHbot1</strain>
    </source>
</reference>
<dbReference type="HOGENOM" id="CLU_1358375_0_0_4"/>
<dbReference type="PANTHER" id="PTHR30419">
    <property type="entry name" value="HTH-TYPE TRANSCRIPTIONAL REGULATOR YBHD"/>
    <property type="match status" value="1"/>
</dbReference>
<dbReference type="STRING" id="1055526.BKIR_c187_1236"/>
<feature type="domain" description="LysR substrate-binding" evidence="1">
    <location>
        <begin position="2"/>
        <end position="200"/>
    </location>
</feature>
<evidence type="ECO:0000259" key="1">
    <source>
        <dbReference type="Pfam" id="PF03466"/>
    </source>
</evidence>
<sequence>MRLASIPTVVNLVLPDVLQRYAQKYPQVGVQIFDGNHDFVLGQVRAGLAEFGISLDPGEDEDLAFEPLRADRYVLAVHRTHPWAEHAELALRDLADVKLIIGGRDSGNRLLLEMLLGHESISLRWFYEVEHISCVVALVDAGLGCAIVPLLTVLAHFAPNIRAVPIASPAVQRTIGIVKHRHVSMSSIAADLCELLRASFG</sequence>
<dbReference type="GO" id="GO:0005829">
    <property type="term" value="C:cytosol"/>
    <property type="evidence" value="ECO:0007669"/>
    <property type="project" value="TreeGrafter"/>
</dbReference>
<dbReference type="PANTHER" id="PTHR30419:SF8">
    <property type="entry name" value="NITROGEN ASSIMILATION TRANSCRIPTIONAL ACTIVATOR-RELATED"/>
    <property type="match status" value="1"/>
</dbReference>
<reference evidence="2 3" key="1">
    <citation type="submission" date="2011-09" db="EMBL/GenBank/DDBJ databases">
        <authorList>
            <person name="Carlier A."/>
        </authorList>
    </citation>
    <scope>NUCLEOTIDE SEQUENCE [LARGE SCALE GENOMIC DNA]</scope>
    <source>
        <strain evidence="2 3">UZHbot1</strain>
    </source>
</reference>
<dbReference type="SUPFAM" id="SSF53850">
    <property type="entry name" value="Periplasmic binding protein-like II"/>
    <property type="match status" value="1"/>
</dbReference>
<evidence type="ECO:0000313" key="2">
    <source>
        <dbReference type="EMBL" id="CCD37479.1"/>
    </source>
</evidence>
<proteinExistence type="predicted"/>
<dbReference type="CDD" id="cd08440">
    <property type="entry name" value="PBP2_LTTR_like_4"/>
    <property type="match status" value="1"/>
</dbReference>
<gene>
    <name evidence="2" type="ORF">BKIR_c187_1236</name>
</gene>
<protein>
    <submittedName>
        <fullName evidence="2">WGS project CAFE00000000 data, contig bkir_c187</fullName>
    </submittedName>
</protein>
<dbReference type="GO" id="GO:0006355">
    <property type="term" value="P:regulation of DNA-templated transcription"/>
    <property type="evidence" value="ECO:0007669"/>
    <property type="project" value="TreeGrafter"/>
</dbReference>
<accession>U3UAM3</accession>
<organism evidence="2 3">
    <name type="scientific">Candidatus Paraburkholderia kirkii UZHbot1</name>
    <dbReference type="NCBI Taxonomy" id="1055526"/>
    <lineage>
        <taxon>Bacteria</taxon>
        <taxon>Pseudomonadati</taxon>
        <taxon>Pseudomonadota</taxon>
        <taxon>Betaproteobacteria</taxon>
        <taxon>Burkholderiales</taxon>
        <taxon>Burkholderiaceae</taxon>
        <taxon>Paraburkholderia</taxon>
    </lineage>
</organism>
<evidence type="ECO:0000313" key="3">
    <source>
        <dbReference type="Proteomes" id="UP000003511"/>
    </source>
</evidence>
<dbReference type="Proteomes" id="UP000003511">
    <property type="component" value="Unassembled WGS sequence"/>
</dbReference>
<dbReference type="BioCyc" id="CBUR1055526:G10QW-2363-MONOMER"/>